<dbReference type="InterPro" id="IPR002034">
    <property type="entry name" value="AIPM/Hcit_synth_CS"/>
</dbReference>
<feature type="domain" description="Pyruvate carboxyltransferase" evidence="11">
    <location>
        <begin position="23"/>
        <end position="286"/>
    </location>
</feature>
<dbReference type="GO" id="GO:0009097">
    <property type="term" value="P:isoleucine biosynthetic process"/>
    <property type="evidence" value="ECO:0007669"/>
    <property type="project" value="UniProtKB-UniRule"/>
</dbReference>
<dbReference type="EMBL" id="VKLS01000641">
    <property type="protein sequence ID" value="TSB21782.1"/>
    <property type="molecule type" value="Genomic_DNA"/>
</dbReference>
<comment type="caution">
    <text evidence="12">The sequence shown here is derived from an EMBL/GenBank/DDBJ whole genome shotgun (WGS) entry which is preliminary data.</text>
</comment>
<comment type="similarity">
    <text evidence="2 9">Belongs to the alpha-IPM synthase/homocitrate synthase family.</text>
</comment>
<dbReference type="InterPro" id="IPR054691">
    <property type="entry name" value="LeuA/HCS_post-cat"/>
</dbReference>
<evidence type="ECO:0000256" key="1">
    <source>
        <dbReference type="ARBA" id="ARBA00004743"/>
    </source>
</evidence>
<reference evidence="12 13" key="1">
    <citation type="submission" date="2019-07" db="EMBL/GenBank/DDBJ databases">
        <title>Draft genome for Streptomyces benahoarensis MZ03-48.</title>
        <authorList>
            <person name="Gonzalez-Pimentel J.L."/>
        </authorList>
    </citation>
    <scope>NUCLEOTIDE SEQUENCE [LARGE SCALE GENOMIC DNA]</scope>
    <source>
        <strain evidence="12 13">MZ03-48</strain>
    </source>
</reference>
<keyword evidence="3" id="KW-0028">Amino-acid biosynthesis</keyword>
<dbReference type="InterPro" id="IPR005675">
    <property type="entry name" value="Citramal_synthase"/>
</dbReference>
<dbReference type="Gene3D" id="1.10.238.260">
    <property type="match status" value="1"/>
</dbReference>
<dbReference type="PROSITE" id="PS00815">
    <property type="entry name" value="AIPM_HOMOCIT_SYNTH_1"/>
    <property type="match status" value="1"/>
</dbReference>
<keyword evidence="6" id="KW-0100">Branched-chain amino acid biosynthesis</keyword>
<comment type="pathway">
    <text evidence="1">Amino-acid biosynthesis; L-isoleucine biosynthesis; 2-oxobutanoate from pyruvate: step 1/3.</text>
</comment>
<evidence type="ECO:0000256" key="10">
    <source>
        <dbReference type="SAM" id="MobiDB-lite"/>
    </source>
</evidence>
<comment type="catalytic activity">
    <reaction evidence="7">
        <text>pyruvate + acetyl-CoA + H2O = (3R)-citramalate + CoA + H(+)</text>
        <dbReference type="Rhea" id="RHEA:19045"/>
        <dbReference type="ChEBI" id="CHEBI:15361"/>
        <dbReference type="ChEBI" id="CHEBI:15377"/>
        <dbReference type="ChEBI" id="CHEBI:15378"/>
        <dbReference type="ChEBI" id="CHEBI:30934"/>
        <dbReference type="ChEBI" id="CHEBI:57287"/>
        <dbReference type="ChEBI" id="CHEBI:57288"/>
        <dbReference type="EC" id="2.3.3.21"/>
    </reaction>
</comment>
<evidence type="ECO:0000313" key="13">
    <source>
        <dbReference type="Proteomes" id="UP000320888"/>
    </source>
</evidence>
<keyword evidence="13" id="KW-1185">Reference proteome</keyword>
<dbReference type="SUPFAM" id="SSF110921">
    <property type="entry name" value="2-isopropylmalate synthase LeuA, allosteric (dimerisation) domain"/>
    <property type="match status" value="1"/>
</dbReference>
<dbReference type="CDD" id="cd07941">
    <property type="entry name" value="DRE_TIM_LeuA3"/>
    <property type="match status" value="1"/>
</dbReference>
<dbReference type="InterPro" id="IPR036230">
    <property type="entry name" value="LeuA_allosteric_dom_sf"/>
</dbReference>
<dbReference type="PROSITE" id="PS50991">
    <property type="entry name" value="PYR_CT"/>
    <property type="match status" value="1"/>
</dbReference>
<evidence type="ECO:0000313" key="12">
    <source>
        <dbReference type="EMBL" id="TSB21782.1"/>
    </source>
</evidence>
<dbReference type="AlphaFoldDB" id="A0A553XY43"/>
<protein>
    <recommendedName>
        <fullName evidence="8">Citramalate synthase</fullName>
        <ecNumber evidence="8">2.3.3.21</ecNumber>
    </recommendedName>
</protein>
<accession>A0A553XY43</accession>
<dbReference type="Gene3D" id="3.20.20.70">
    <property type="entry name" value="Aldolase class I"/>
    <property type="match status" value="1"/>
</dbReference>
<keyword evidence="5 9" id="KW-0808">Transferase</keyword>
<dbReference type="PANTHER" id="PTHR43538:SF1">
    <property type="entry name" value="(R)-CITRAMALATE SYNTHASE"/>
    <property type="match status" value="1"/>
</dbReference>
<dbReference type="Pfam" id="PF22617">
    <property type="entry name" value="HCS_D2"/>
    <property type="match status" value="1"/>
</dbReference>
<proteinExistence type="inferred from homology"/>
<dbReference type="Pfam" id="PF08502">
    <property type="entry name" value="LeuA_dimer"/>
    <property type="match status" value="1"/>
</dbReference>
<evidence type="ECO:0000256" key="5">
    <source>
        <dbReference type="ARBA" id="ARBA00022679"/>
    </source>
</evidence>
<evidence type="ECO:0000256" key="8">
    <source>
        <dbReference type="NCBIfam" id="TIGR00977"/>
    </source>
</evidence>
<dbReference type="InterPro" id="IPR000891">
    <property type="entry name" value="PYR_CT"/>
</dbReference>
<dbReference type="InterPro" id="IPR013785">
    <property type="entry name" value="Aldolase_TIM"/>
</dbReference>
<keyword evidence="4" id="KW-0412">Isoleucine biosynthesis</keyword>
<dbReference type="NCBIfam" id="TIGR00977">
    <property type="entry name" value="citramal_synth"/>
    <property type="match status" value="1"/>
</dbReference>
<dbReference type="EC" id="2.3.3.21" evidence="8"/>
<evidence type="ECO:0000256" key="3">
    <source>
        <dbReference type="ARBA" id="ARBA00022605"/>
    </source>
</evidence>
<evidence type="ECO:0000256" key="6">
    <source>
        <dbReference type="ARBA" id="ARBA00023304"/>
    </source>
</evidence>
<dbReference type="OrthoDB" id="9803573at2"/>
<dbReference type="GO" id="GO:0003852">
    <property type="term" value="F:2-isopropylmalate synthase activity"/>
    <property type="evidence" value="ECO:0007669"/>
    <property type="project" value="InterPro"/>
</dbReference>
<evidence type="ECO:0000259" key="11">
    <source>
        <dbReference type="PROSITE" id="PS50991"/>
    </source>
</evidence>
<dbReference type="Gene3D" id="3.30.160.270">
    <property type="match status" value="1"/>
</dbReference>
<dbReference type="GO" id="GO:0043714">
    <property type="term" value="F:(R)-citramalate synthase activity"/>
    <property type="evidence" value="ECO:0007669"/>
    <property type="project" value="UniProtKB-UniRule"/>
</dbReference>
<evidence type="ECO:0000256" key="9">
    <source>
        <dbReference type="RuleBase" id="RU003523"/>
    </source>
</evidence>
<dbReference type="GO" id="GO:0009098">
    <property type="term" value="P:L-leucine biosynthetic process"/>
    <property type="evidence" value="ECO:0007669"/>
    <property type="project" value="InterPro"/>
</dbReference>
<dbReference type="Proteomes" id="UP000320888">
    <property type="component" value="Unassembled WGS sequence"/>
</dbReference>
<organism evidence="12 13">
    <name type="scientific">Streptomyces benahoarensis</name>
    <dbReference type="NCBI Taxonomy" id="2595054"/>
    <lineage>
        <taxon>Bacteria</taxon>
        <taxon>Bacillati</taxon>
        <taxon>Actinomycetota</taxon>
        <taxon>Actinomycetes</taxon>
        <taxon>Kitasatosporales</taxon>
        <taxon>Streptomycetaceae</taxon>
        <taxon>Streptomyces</taxon>
    </lineage>
</organism>
<dbReference type="InterPro" id="IPR013709">
    <property type="entry name" value="2-isopropylmalate_synth_dimer"/>
</dbReference>
<evidence type="ECO:0000256" key="2">
    <source>
        <dbReference type="ARBA" id="ARBA00006154"/>
    </source>
</evidence>
<evidence type="ECO:0000256" key="7">
    <source>
        <dbReference type="ARBA" id="ARBA00048263"/>
    </source>
</evidence>
<sequence length="551" mass="59003">MTDAHTAPASPEPRPAGAVPDDFHVFDTTLRDGAQREGINLTVADKLTLARHLDDYGVGFIEGGWPGANPRDTEFFQRARAEIDFRHAQLVAFGATRKAGVRVEDDPQVAALLESGAPVVTLVAKSHVGHVELALRTTPEENLAMVADTVAYLRDRGRRVFLDCEHFFDGYALDAAYAKQVVRTASEAGADVVVLCDTNGGMLPAQVAAVVRTVLADTGARLGIHAQDDTGCAVANTLAAVDAGATHVQCTANGYGERVGNSNLFPVVAALELKYGRAVLPPGKLAETTRVSHAIAEVVNLTPATHQPYVGVSAFAHKAGLHASAIKVDPDLYQHIDPALVGNTMRMLVSDMAGRASIELKGKELGIDLGGDRELVGRVVARVKERELAGYTYEAADASFELLLRDELARDGERGRAARFFRTESWRAIVEDRPDGSHANEATVKLWAKGERIVATAEGNGPVNALDRALRVGLERIYPQLARIELVDYKVRILEGRQGTGSITRVLISSTDGNGEWATVGVAENVIAASWQALDDAYAYGLLRAGAEPQE</sequence>
<evidence type="ECO:0000256" key="4">
    <source>
        <dbReference type="ARBA" id="ARBA00022624"/>
    </source>
</evidence>
<dbReference type="Pfam" id="PF00682">
    <property type="entry name" value="HMGL-like"/>
    <property type="match status" value="1"/>
</dbReference>
<name>A0A553XY43_9ACTN</name>
<dbReference type="RefSeq" id="WP_143944716.1">
    <property type="nucleotide sequence ID" value="NZ_VKLS01000641.1"/>
</dbReference>
<dbReference type="SUPFAM" id="SSF51569">
    <property type="entry name" value="Aldolase"/>
    <property type="match status" value="1"/>
</dbReference>
<dbReference type="SMART" id="SM00917">
    <property type="entry name" value="LeuA_dimer"/>
    <property type="match status" value="1"/>
</dbReference>
<gene>
    <name evidence="12" type="ORF">FNZ23_28065</name>
</gene>
<feature type="region of interest" description="Disordered" evidence="10">
    <location>
        <begin position="1"/>
        <end position="21"/>
    </location>
</feature>
<dbReference type="UniPathway" id="UPA00047">
    <property type="reaction ID" value="UER00066"/>
</dbReference>
<dbReference type="PANTHER" id="PTHR43538">
    <property type="entry name" value="ALPHA-IPM SYNTHASE/HOMOCITRATE SYNTHASE"/>
    <property type="match status" value="1"/>
</dbReference>